<proteinExistence type="predicted"/>
<sequence>MRLKATGAGAVAAMLIAASGVSAQEAKPTPAAMVQQGYDALFNQMYQQPANLDVSFKFAHAAVERGDYEAAIGALERMLFFNPDLPRVKLELGVLYFKLASYEIARGYLADAIKGGNVPDDIRAQVMAYLAEIDRRMSKHEYSVFMHGGMRYQTNANIGPNSLQVRALGQDAILDPRFGRKPDWNAFQTITAAYAYKLNLRGDAIETTFLGYNSRQFTQSQFNLGLLEGTIGHRVGIGQNASFKYYAIGDKVWLGDYSYFSALGGGLSARSTIGDNGLIEGYVETRHRKFSDSTYYPTAGTQTGDLTTAAITTDFRFGPVHWTTRGGYDVNKAVADYNSYKRYSIDMAFPVQFVVPLFGQPHQFVVAPTIGYSRSTYDAPNFIVDPTTARREDEYRYGAILDAQIAGHVGLRTQVLYTKIDSNLPNYRTNNLSASMGPTVRF</sequence>
<dbReference type="OrthoDB" id="7812878at2"/>
<evidence type="ECO:0000313" key="2">
    <source>
        <dbReference type="EMBL" id="PZA11696.1"/>
    </source>
</evidence>
<organism evidence="2 3">
    <name type="scientific">Rhodopseudomonas palustris</name>
    <dbReference type="NCBI Taxonomy" id="1076"/>
    <lineage>
        <taxon>Bacteria</taxon>
        <taxon>Pseudomonadati</taxon>
        <taxon>Pseudomonadota</taxon>
        <taxon>Alphaproteobacteria</taxon>
        <taxon>Hyphomicrobiales</taxon>
        <taxon>Nitrobacteraceae</taxon>
        <taxon>Rhodopseudomonas</taxon>
    </lineage>
</organism>
<feature type="signal peptide" evidence="1">
    <location>
        <begin position="1"/>
        <end position="23"/>
    </location>
</feature>
<dbReference type="AlphaFoldDB" id="A0A323UL56"/>
<protein>
    <submittedName>
        <fullName evidence="2">Uncharacterized protein</fullName>
    </submittedName>
</protein>
<dbReference type="Proteomes" id="UP000248134">
    <property type="component" value="Unassembled WGS sequence"/>
</dbReference>
<comment type="caution">
    <text evidence="2">The sequence shown here is derived from an EMBL/GenBank/DDBJ whole genome shotgun (WGS) entry which is preliminary data.</text>
</comment>
<feature type="chain" id="PRO_5016244991" evidence="1">
    <location>
        <begin position="24"/>
        <end position="442"/>
    </location>
</feature>
<keyword evidence="1" id="KW-0732">Signal</keyword>
<evidence type="ECO:0000313" key="3">
    <source>
        <dbReference type="Proteomes" id="UP000248134"/>
    </source>
</evidence>
<dbReference type="EMBL" id="QKQS01000016">
    <property type="protein sequence ID" value="PZA11696.1"/>
    <property type="molecule type" value="Genomic_DNA"/>
</dbReference>
<gene>
    <name evidence="2" type="ORF">DNX69_11250</name>
</gene>
<dbReference type="Gene3D" id="1.25.40.10">
    <property type="entry name" value="Tetratricopeptide repeat domain"/>
    <property type="match status" value="1"/>
</dbReference>
<accession>A0A323UL56</accession>
<evidence type="ECO:0000256" key="1">
    <source>
        <dbReference type="SAM" id="SignalP"/>
    </source>
</evidence>
<reference evidence="2 3" key="1">
    <citation type="submission" date="2018-06" db="EMBL/GenBank/DDBJ databases">
        <title>Draft Whole-Genome Sequence of the purple photosynthetic bacterium Rhodospeudomonas palustris XCP.</title>
        <authorList>
            <person name="Rayyan A."/>
            <person name="Meyer T.E."/>
            <person name="Kyndt J.A."/>
        </authorList>
    </citation>
    <scope>NUCLEOTIDE SEQUENCE [LARGE SCALE GENOMIC DNA]</scope>
    <source>
        <strain evidence="2 3">XCP</strain>
    </source>
</reference>
<name>A0A323UL56_RHOPL</name>
<dbReference type="SUPFAM" id="SSF48452">
    <property type="entry name" value="TPR-like"/>
    <property type="match status" value="1"/>
</dbReference>
<dbReference type="InterPro" id="IPR011990">
    <property type="entry name" value="TPR-like_helical_dom_sf"/>
</dbReference>